<dbReference type="AlphaFoldDB" id="A0AA86MAZ0"/>
<dbReference type="KEGG" id="lto:RGQ30_10590"/>
<comment type="subcellular location">
    <subcellularLocation>
        <location evidence="1 4">Periplasm</location>
    </subcellularLocation>
</comment>
<dbReference type="Gene3D" id="2.30.30.760">
    <property type="match status" value="1"/>
</dbReference>
<dbReference type="SMART" id="SM00858">
    <property type="entry name" value="SAF"/>
    <property type="match status" value="1"/>
</dbReference>
<keyword evidence="2 4" id="KW-0732">Signal</keyword>
<sequence length="247" mass="26408">MKFHTVLCSSKNRLFGKTPGKRLGIALLCASALTGAVAQADESRWVPEDRLSELVDPALLPAGANVDVKFVKVDERIGSARCPAALFANSSGNKMWGRTFVRVQCVGSDTAPFFLGVDVKVWAPVLVIKNMVQSGQTVGAGDVEYRTMDLSQLTQGWVTDMTHLANKTSTRQLWPGTLLKHDHLRGQPMVKNGDTVKVVMSGPGFAIGGTAVAMGEAELGEVVKIKTAQGKILHGVARDALVVEVNL</sequence>
<dbReference type="Proteomes" id="UP001329151">
    <property type="component" value="Chromosome"/>
</dbReference>
<dbReference type="InterPro" id="IPR017585">
    <property type="entry name" value="SAF_FlgA"/>
</dbReference>
<feature type="domain" description="SAF" evidence="5">
    <location>
        <begin position="123"/>
        <end position="185"/>
    </location>
</feature>
<protein>
    <recommendedName>
        <fullName evidence="4">Flagella basal body P-ring formation protein FlgA</fullName>
    </recommendedName>
</protein>
<gene>
    <name evidence="6" type="ORF">RGQ30_10590</name>
</gene>
<evidence type="ECO:0000256" key="3">
    <source>
        <dbReference type="ARBA" id="ARBA00022764"/>
    </source>
</evidence>
<dbReference type="InterPro" id="IPR041231">
    <property type="entry name" value="FlgA_N"/>
</dbReference>
<accession>A0AA86MAZ0</accession>
<keyword evidence="4" id="KW-1005">Bacterial flagellum biogenesis</keyword>
<feature type="chain" id="PRO_5045006727" description="Flagella basal body P-ring formation protein FlgA" evidence="4">
    <location>
        <begin position="41"/>
        <end position="247"/>
    </location>
</feature>
<dbReference type="NCBIfam" id="TIGR03170">
    <property type="entry name" value="flgA_cterm"/>
    <property type="match status" value="1"/>
</dbReference>
<dbReference type="InterPro" id="IPR039246">
    <property type="entry name" value="Flagellar_FlgA"/>
</dbReference>
<dbReference type="Pfam" id="PF17656">
    <property type="entry name" value="ChapFlgA_N"/>
    <property type="match status" value="1"/>
</dbReference>
<dbReference type="Gene3D" id="3.90.1210.10">
    <property type="entry name" value="Antifreeze-like/N-acetylneuraminic acid synthase C-terminal domain"/>
    <property type="match status" value="1"/>
</dbReference>
<reference evidence="6 7" key="1">
    <citation type="submission" date="2023-10" db="EMBL/GenBank/DDBJ databases">
        <title>Complete Genome Sequence of Limnobacter thiooxidans CS-K2T, Isolated from freshwater lake sediments in Bavaria, Germany.</title>
        <authorList>
            <person name="Naruki M."/>
            <person name="Watanabe A."/>
            <person name="Warashina T."/>
            <person name="Morita T."/>
            <person name="Arakawa K."/>
        </authorList>
    </citation>
    <scope>NUCLEOTIDE SEQUENCE [LARGE SCALE GENOMIC DNA]</scope>
    <source>
        <strain evidence="6 7">CS-K2</strain>
    </source>
</reference>
<keyword evidence="7" id="KW-1185">Reference proteome</keyword>
<evidence type="ECO:0000256" key="4">
    <source>
        <dbReference type="RuleBase" id="RU362063"/>
    </source>
</evidence>
<name>A0AA86MAZ0_9BURK</name>
<comment type="function">
    <text evidence="4">Involved in the assembly process of the P-ring formation. It may associate with FlgF on the rod constituting a structure essential for the P-ring assembly or may act as a modulator protein for the P-ring assembly.</text>
</comment>
<dbReference type="InterPro" id="IPR013974">
    <property type="entry name" value="SAF"/>
</dbReference>
<feature type="signal peptide" evidence="4">
    <location>
        <begin position="1"/>
        <end position="40"/>
    </location>
</feature>
<dbReference type="PANTHER" id="PTHR36307:SF1">
    <property type="entry name" value="FLAGELLA BASAL BODY P-RING FORMATION PROTEIN FLGA"/>
    <property type="match status" value="1"/>
</dbReference>
<dbReference type="GO" id="GO:0042597">
    <property type="term" value="C:periplasmic space"/>
    <property type="evidence" value="ECO:0007669"/>
    <property type="project" value="UniProtKB-SubCell"/>
</dbReference>
<organism evidence="6 7">
    <name type="scientific">Limnobacter thiooxidans</name>
    <dbReference type="NCBI Taxonomy" id="131080"/>
    <lineage>
        <taxon>Bacteria</taxon>
        <taxon>Pseudomonadati</taxon>
        <taxon>Pseudomonadota</taxon>
        <taxon>Betaproteobacteria</taxon>
        <taxon>Burkholderiales</taxon>
        <taxon>Burkholderiaceae</taxon>
        <taxon>Limnobacter</taxon>
    </lineage>
</organism>
<dbReference type="EMBL" id="AP028947">
    <property type="protein sequence ID" value="BET25558.1"/>
    <property type="molecule type" value="Genomic_DNA"/>
</dbReference>
<dbReference type="Pfam" id="PF13144">
    <property type="entry name" value="ChapFlgA"/>
    <property type="match status" value="1"/>
</dbReference>
<dbReference type="CDD" id="cd11614">
    <property type="entry name" value="SAF_CpaB_FlgA_like"/>
    <property type="match status" value="1"/>
</dbReference>
<keyword evidence="3 4" id="KW-0574">Periplasm</keyword>
<proteinExistence type="inferred from homology"/>
<dbReference type="PANTHER" id="PTHR36307">
    <property type="entry name" value="FLAGELLA BASAL BODY P-RING FORMATION PROTEIN FLGA"/>
    <property type="match status" value="1"/>
</dbReference>
<evidence type="ECO:0000313" key="6">
    <source>
        <dbReference type="EMBL" id="BET25558.1"/>
    </source>
</evidence>
<dbReference type="GO" id="GO:0044780">
    <property type="term" value="P:bacterial-type flagellum assembly"/>
    <property type="evidence" value="ECO:0007669"/>
    <property type="project" value="InterPro"/>
</dbReference>
<evidence type="ECO:0000256" key="1">
    <source>
        <dbReference type="ARBA" id="ARBA00004418"/>
    </source>
</evidence>
<evidence type="ECO:0000256" key="2">
    <source>
        <dbReference type="ARBA" id="ARBA00022729"/>
    </source>
</evidence>
<evidence type="ECO:0000259" key="5">
    <source>
        <dbReference type="SMART" id="SM00858"/>
    </source>
</evidence>
<dbReference type="RefSeq" id="WP_130556903.1">
    <property type="nucleotide sequence ID" value="NZ_AP028947.1"/>
</dbReference>
<comment type="similarity">
    <text evidence="4">Belongs to the FlgA family.</text>
</comment>
<evidence type="ECO:0000313" key="7">
    <source>
        <dbReference type="Proteomes" id="UP001329151"/>
    </source>
</evidence>